<feature type="domain" description="CBP/p300-type HAT" evidence="17">
    <location>
        <begin position="223"/>
        <end position="666"/>
    </location>
</feature>
<dbReference type="InterPro" id="IPR043145">
    <property type="entry name" value="Znf_ZZ_sf"/>
</dbReference>
<dbReference type="GO" id="GO:0008270">
    <property type="term" value="F:zinc ion binding"/>
    <property type="evidence" value="ECO:0007669"/>
    <property type="project" value="UniProtKB-KW"/>
</dbReference>
<evidence type="ECO:0000259" key="16">
    <source>
        <dbReference type="PROSITE" id="PS50135"/>
    </source>
</evidence>
<feature type="domain" description="ZZ-type" evidence="16">
    <location>
        <begin position="555"/>
        <end position="614"/>
    </location>
</feature>
<evidence type="ECO:0000259" key="17">
    <source>
        <dbReference type="PROSITE" id="PS51727"/>
    </source>
</evidence>
<dbReference type="GO" id="GO:0000123">
    <property type="term" value="C:histone acetyltransferase complex"/>
    <property type="evidence" value="ECO:0007669"/>
    <property type="project" value="TreeGrafter"/>
</dbReference>
<keyword evidence="12 18" id="KW-0012">Acyltransferase</keyword>
<dbReference type="SMART" id="SM00291">
    <property type="entry name" value="ZnF_ZZ"/>
    <property type="match status" value="2"/>
</dbReference>
<dbReference type="InterPro" id="IPR013083">
    <property type="entry name" value="Znf_RING/FYVE/PHD"/>
</dbReference>
<dbReference type="EMBL" id="KN652673">
    <property type="protein sequence ID" value="KHN28487.1"/>
    <property type="molecule type" value="Genomic_DNA"/>
</dbReference>
<evidence type="ECO:0000259" key="15">
    <source>
        <dbReference type="PROSITE" id="PS50134"/>
    </source>
</evidence>
<name>A0A0B2R9P9_GLYSO</name>
<dbReference type="EC" id="2.3.1.48" evidence="2"/>
<evidence type="ECO:0000256" key="6">
    <source>
        <dbReference type="ARBA" id="ARBA00022833"/>
    </source>
</evidence>
<evidence type="ECO:0000256" key="2">
    <source>
        <dbReference type="ARBA" id="ARBA00013184"/>
    </source>
</evidence>
<feature type="domain" description="ZZ-type" evidence="16">
    <location>
        <begin position="668"/>
        <end position="721"/>
    </location>
</feature>
<protein>
    <recommendedName>
        <fullName evidence="2">histone acetyltransferase</fullName>
        <ecNumber evidence="2">2.3.1.48</ecNumber>
    </recommendedName>
</protein>
<keyword evidence="8" id="KW-0805">Transcription regulation</keyword>
<keyword evidence="7" id="KW-0156">Chromatin regulator</keyword>
<feature type="domain" description="TAZ-type" evidence="15">
    <location>
        <begin position="722"/>
        <end position="813"/>
    </location>
</feature>
<dbReference type="Gene3D" id="3.30.60.90">
    <property type="match status" value="2"/>
</dbReference>
<dbReference type="InterPro" id="IPR000197">
    <property type="entry name" value="Znf_TAZ"/>
</dbReference>
<dbReference type="SUPFAM" id="SSF57850">
    <property type="entry name" value="RING/U-box"/>
    <property type="match status" value="2"/>
</dbReference>
<reference evidence="18" key="1">
    <citation type="submission" date="2014-07" db="EMBL/GenBank/DDBJ databases">
        <title>Identification of a novel salt tolerance gene in wild soybean by whole-genome sequencing.</title>
        <authorList>
            <person name="Lam H.-M."/>
            <person name="Qi X."/>
            <person name="Li M.-W."/>
            <person name="Liu X."/>
            <person name="Xie M."/>
            <person name="Ni M."/>
            <person name="Xu X."/>
        </authorList>
    </citation>
    <scope>NUCLEOTIDE SEQUENCE [LARGE SCALE GENOMIC DNA]</scope>
    <source>
        <tissue evidence="18">Root</tissue>
    </source>
</reference>
<evidence type="ECO:0000256" key="9">
    <source>
        <dbReference type="ARBA" id="ARBA00023159"/>
    </source>
</evidence>
<dbReference type="Pfam" id="PF02135">
    <property type="entry name" value="zf-TAZ"/>
    <property type="match status" value="1"/>
</dbReference>
<dbReference type="PROSITE" id="PS50135">
    <property type="entry name" value="ZF_ZZ_2"/>
    <property type="match status" value="2"/>
</dbReference>
<keyword evidence="11" id="KW-0539">Nucleus</keyword>
<dbReference type="InterPro" id="IPR035898">
    <property type="entry name" value="TAZ_dom_sf"/>
</dbReference>
<evidence type="ECO:0000256" key="14">
    <source>
        <dbReference type="PROSITE-ProRule" id="PRU00228"/>
    </source>
</evidence>
<dbReference type="Gene3D" id="3.30.40.10">
    <property type="entry name" value="Zinc/RING finger domain, C3HC4 (zinc finger)"/>
    <property type="match status" value="1"/>
</dbReference>
<evidence type="ECO:0000256" key="10">
    <source>
        <dbReference type="ARBA" id="ARBA00023163"/>
    </source>
</evidence>
<dbReference type="PANTHER" id="PTHR13808">
    <property type="entry name" value="CBP/P300-RELATED"/>
    <property type="match status" value="1"/>
</dbReference>
<dbReference type="SUPFAM" id="SSF57903">
    <property type="entry name" value="FYVE/PHD zinc finger"/>
    <property type="match status" value="1"/>
</dbReference>
<keyword evidence="9" id="KW-0010">Activator</keyword>
<dbReference type="PROSITE" id="PS50134">
    <property type="entry name" value="ZF_TAZ"/>
    <property type="match status" value="1"/>
</dbReference>
<evidence type="ECO:0000256" key="1">
    <source>
        <dbReference type="ARBA" id="ARBA00004123"/>
    </source>
</evidence>
<dbReference type="GO" id="GO:0005634">
    <property type="term" value="C:nucleus"/>
    <property type="evidence" value="ECO:0007669"/>
    <property type="project" value="UniProtKB-SubCell"/>
</dbReference>
<dbReference type="GO" id="GO:0004402">
    <property type="term" value="F:histone acetyltransferase activity"/>
    <property type="evidence" value="ECO:0007669"/>
    <property type="project" value="InterPro"/>
</dbReference>
<dbReference type="SUPFAM" id="SSF57933">
    <property type="entry name" value="TAZ domain"/>
    <property type="match status" value="1"/>
</dbReference>
<sequence length="839" mass="95497">MQRLDAQLKKLNAPKCSQVNSSIACTSQMVPSSGLLQARSNGSVLEPSFQNVAGPINNATDYCAVAVDNKNGFLNGGLSYSSFVPQPIFSPDNLPSIATCTDLDVLPNSFVSGGRSNPKACSKSVSSYFPQRQADDWKTLLLKYGDCFRTTMGKFVQSESPNLMTPQDALRGLSKVSDLPPVPRSLGDIRQHQHRKRDFQQNLKLCMQPYGLPGKTYMAQPNALSNQGWVECNKCKCWQHQICALYNDKRDLDYRAEYTCPICRLKEIGNGMHVPLPKTAAMFSANDLPRTMLSDHIESRLFKRLWQENEDWAKAGYKNLDEVILLFQKIEGVDVCLFAMYAQEFGSECGYPNQRSVYISYLDSVKYFRPKRVTKSGEALRTIVYHEILIGYLDFCKKRGFATCYIWACPPMKGEDYLLYCHPDTQKTPKKDKLRHWYHSMLRKAAEENIVVGSTNLHDHFFVTTGSCDSKVTTARLPYFDGGFWSGAAMDKARDIEQECGGDYKMIFDKVVSKRCLKSMGHVNPPSEGTAKDILVMHKLGQTILPFKEDFLVVQFQYVCMHCHEVIANGKRWFCTECKKFQECERCHTVHSHISAKGERHRLHQVLMDDVLGDTKENDIILDNGLFDSRHNFLSFCQRNRFQFDSLRRAKYSSMMILYLVKNPTLLTVGTTCRVCSKNNVSQRYWKCENCPEFTVCSECYNERGANCHAHTLNEAYSPAQSPSGNQELQQNSAMLQQLLDVIEHASLCHSIKTQPCTYPHCRQIKKLFAHASRCEIRFSGGCQFCKKVWQGLTLHSKNCRDSACRIPRCMDLKKQVEWIATQSESRLRAAVLQSKDSR</sequence>
<dbReference type="SMART" id="SM00551">
    <property type="entry name" value="ZnF_TAZ"/>
    <property type="match status" value="1"/>
</dbReference>
<evidence type="ECO:0000313" key="18">
    <source>
        <dbReference type="EMBL" id="KHN28487.1"/>
    </source>
</evidence>
<keyword evidence="5 14" id="KW-0863">Zinc-finger</keyword>
<evidence type="ECO:0000256" key="5">
    <source>
        <dbReference type="ARBA" id="ARBA00022771"/>
    </source>
</evidence>
<proteinExistence type="predicted"/>
<comment type="catalytic activity">
    <reaction evidence="13">
        <text>L-lysyl-[protein] + acetyl-CoA = N(6)-acetyl-L-lysyl-[protein] + CoA + H(+)</text>
        <dbReference type="Rhea" id="RHEA:45948"/>
        <dbReference type="Rhea" id="RHEA-COMP:9752"/>
        <dbReference type="Rhea" id="RHEA-COMP:10731"/>
        <dbReference type="ChEBI" id="CHEBI:15378"/>
        <dbReference type="ChEBI" id="CHEBI:29969"/>
        <dbReference type="ChEBI" id="CHEBI:57287"/>
        <dbReference type="ChEBI" id="CHEBI:57288"/>
        <dbReference type="ChEBI" id="CHEBI:61930"/>
        <dbReference type="EC" id="2.3.1.48"/>
    </reaction>
</comment>
<dbReference type="PROSITE" id="PS51727">
    <property type="entry name" value="CBP_P300_HAT"/>
    <property type="match status" value="1"/>
</dbReference>
<dbReference type="Pfam" id="PF08214">
    <property type="entry name" value="HAT_KAT11"/>
    <property type="match status" value="1"/>
</dbReference>
<evidence type="ECO:0000256" key="13">
    <source>
        <dbReference type="ARBA" id="ARBA00048017"/>
    </source>
</evidence>
<dbReference type="GO" id="GO:0005667">
    <property type="term" value="C:transcription regulator complex"/>
    <property type="evidence" value="ECO:0007669"/>
    <property type="project" value="TreeGrafter"/>
</dbReference>
<dbReference type="GO" id="GO:0003713">
    <property type="term" value="F:transcription coactivator activity"/>
    <property type="evidence" value="ECO:0007669"/>
    <property type="project" value="TreeGrafter"/>
</dbReference>
<dbReference type="InterPro" id="IPR000433">
    <property type="entry name" value="Znf_ZZ"/>
</dbReference>
<dbReference type="GO" id="GO:0045944">
    <property type="term" value="P:positive regulation of transcription by RNA polymerase II"/>
    <property type="evidence" value="ECO:0007669"/>
    <property type="project" value="TreeGrafter"/>
</dbReference>
<dbReference type="InterPro" id="IPR011011">
    <property type="entry name" value="Znf_FYVE_PHD"/>
</dbReference>
<dbReference type="GO" id="GO:0031490">
    <property type="term" value="F:chromatin DNA binding"/>
    <property type="evidence" value="ECO:0007669"/>
    <property type="project" value="TreeGrafter"/>
</dbReference>
<organism evidence="18">
    <name type="scientific">Glycine soja</name>
    <name type="common">Wild soybean</name>
    <dbReference type="NCBI Taxonomy" id="3848"/>
    <lineage>
        <taxon>Eukaryota</taxon>
        <taxon>Viridiplantae</taxon>
        <taxon>Streptophyta</taxon>
        <taxon>Embryophyta</taxon>
        <taxon>Tracheophyta</taxon>
        <taxon>Spermatophyta</taxon>
        <taxon>Magnoliopsida</taxon>
        <taxon>eudicotyledons</taxon>
        <taxon>Gunneridae</taxon>
        <taxon>Pentapetalae</taxon>
        <taxon>rosids</taxon>
        <taxon>fabids</taxon>
        <taxon>Fabales</taxon>
        <taxon>Fabaceae</taxon>
        <taxon>Papilionoideae</taxon>
        <taxon>50 kb inversion clade</taxon>
        <taxon>NPAAA clade</taxon>
        <taxon>indigoferoid/millettioid clade</taxon>
        <taxon>Phaseoleae</taxon>
        <taxon>Glycine</taxon>
        <taxon>Glycine subgen. Soja</taxon>
    </lineage>
</organism>
<keyword evidence="3 18" id="KW-0808">Transferase</keyword>
<dbReference type="InterPro" id="IPR031162">
    <property type="entry name" value="CBP_P300_HAT"/>
</dbReference>
<dbReference type="AlphaFoldDB" id="A0A0B2R9P9"/>
<dbReference type="InterPro" id="IPR013178">
    <property type="entry name" value="Histone_AcTrfase_Rtt109/CBP"/>
</dbReference>
<dbReference type="SMART" id="SM01250">
    <property type="entry name" value="KAT11"/>
    <property type="match status" value="1"/>
</dbReference>
<dbReference type="Proteomes" id="UP000053555">
    <property type="component" value="Unassembled WGS sequence"/>
</dbReference>
<dbReference type="PANTHER" id="PTHR13808:SF53">
    <property type="entry name" value="HISTONE ACETYLTRANSFERASE HAC2"/>
    <property type="match status" value="1"/>
</dbReference>
<accession>A0A0B2R9P9</accession>
<keyword evidence="10" id="KW-0804">Transcription</keyword>
<evidence type="ECO:0000256" key="7">
    <source>
        <dbReference type="ARBA" id="ARBA00022853"/>
    </source>
</evidence>
<evidence type="ECO:0000256" key="11">
    <source>
        <dbReference type="ARBA" id="ARBA00023242"/>
    </source>
</evidence>
<evidence type="ECO:0000256" key="4">
    <source>
        <dbReference type="ARBA" id="ARBA00022723"/>
    </source>
</evidence>
<dbReference type="Gene3D" id="1.20.1020.10">
    <property type="entry name" value="TAZ domain"/>
    <property type="match status" value="1"/>
</dbReference>
<evidence type="ECO:0000256" key="8">
    <source>
        <dbReference type="ARBA" id="ARBA00023015"/>
    </source>
</evidence>
<keyword evidence="6" id="KW-0862">Zinc</keyword>
<comment type="subcellular location">
    <subcellularLocation>
        <location evidence="1">Nucleus</location>
    </subcellularLocation>
</comment>
<evidence type="ECO:0000256" key="12">
    <source>
        <dbReference type="ARBA" id="ARBA00023315"/>
    </source>
</evidence>
<keyword evidence="4" id="KW-0479">Metal-binding</keyword>
<gene>
    <name evidence="18" type="ORF">glysoja_040403</name>
</gene>
<evidence type="ECO:0000256" key="3">
    <source>
        <dbReference type="ARBA" id="ARBA00022679"/>
    </source>
</evidence>